<dbReference type="InterPro" id="IPR050638">
    <property type="entry name" value="AA-Vitamin_Transporters"/>
</dbReference>
<organism evidence="8 9">
    <name type="scientific">Fictibacillus barbaricus</name>
    <dbReference type="NCBI Taxonomy" id="182136"/>
    <lineage>
        <taxon>Bacteria</taxon>
        <taxon>Bacillati</taxon>
        <taxon>Bacillota</taxon>
        <taxon>Bacilli</taxon>
        <taxon>Bacillales</taxon>
        <taxon>Fictibacillaceae</taxon>
        <taxon>Fictibacillus</taxon>
    </lineage>
</organism>
<dbReference type="SUPFAM" id="SSF103481">
    <property type="entry name" value="Multidrug resistance efflux transporter EmrE"/>
    <property type="match status" value="2"/>
</dbReference>
<reference evidence="8 9" key="1">
    <citation type="submission" date="2021-01" db="EMBL/GenBank/DDBJ databases">
        <title>Genome Sequencing of Type Strains.</title>
        <authorList>
            <person name="Lemaire J.F."/>
            <person name="Inderbitzin P."/>
            <person name="Collins S.B."/>
            <person name="Wespe N."/>
            <person name="Knight-Connoni V."/>
        </authorList>
    </citation>
    <scope>NUCLEOTIDE SEQUENCE [LARGE SCALE GENOMIC DNA]</scope>
    <source>
        <strain evidence="8 9">DSM 14730</strain>
    </source>
</reference>
<feature type="transmembrane region" description="Helical" evidence="6">
    <location>
        <begin position="67"/>
        <end position="91"/>
    </location>
</feature>
<feature type="transmembrane region" description="Helical" evidence="6">
    <location>
        <begin position="177"/>
        <end position="196"/>
    </location>
</feature>
<gene>
    <name evidence="8" type="ORF">JYA64_09140</name>
</gene>
<dbReference type="PANTHER" id="PTHR32322:SF2">
    <property type="entry name" value="EAMA DOMAIN-CONTAINING PROTEIN"/>
    <property type="match status" value="1"/>
</dbReference>
<evidence type="ECO:0000313" key="8">
    <source>
        <dbReference type="EMBL" id="MBN3545459.1"/>
    </source>
</evidence>
<protein>
    <submittedName>
        <fullName evidence="8">DMT family transporter</fullName>
    </submittedName>
</protein>
<keyword evidence="3 6" id="KW-0812">Transmembrane</keyword>
<dbReference type="InterPro" id="IPR000620">
    <property type="entry name" value="EamA_dom"/>
</dbReference>
<evidence type="ECO:0000256" key="6">
    <source>
        <dbReference type="SAM" id="Phobius"/>
    </source>
</evidence>
<evidence type="ECO:0000256" key="4">
    <source>
        <dbReference type="ARBA" id="ARBA00022989"/>
    </source>
</evidence>
<comment type="caution">
    <text evidence="8">The sequence shown here is derived from an EMBL/GenBank/DDBJ whole genome shotgun (WGS) entry which is preliminary data.</text>
</comment>
<feature type="domain" description="EamA" evidence="7">
    <location>
        <begin position="146"/>
        <end position="280"/>
    </location>
</feature>
<name>A0ABS2ZB84_9BACL</name>
<keyword evidence="9" id="KW-1185">Reference proteome</keyword>
<evidence type="ECO:0000256" key="1">
    <source>
        <dbReference type="ARBA" id="ARBA00004127"/>
    </source>
</evidence>
<feature type="transmembrane region" description="Helical" evidence="6">
    <location>
        <begin position="240"/>
        <end position="257"/>
    </location>
</feature>
<dbReference type="PANTHER" id="PTHR32322">
    <property type="entry name" value="INNER MEMBRANE TRANSPORTER"/>
    <property type="match status" value="1"/>
</dbReference>
<comment type="subcellular location">
    <subcellularLocation>
        <location evidence="1">Endomembrane system</location>
        <topology evidence="1">Multi-pass membrane protein</topology>
    </subcellularLocation>
</comment>
<comment type="similarity">
    <text evidence="2">Belongs to the EamA transporter family.</text>
</comment>
<feature type="transmembrane region" description="Helical" evidence="6">
    <location>
        <begin position="97"/>
        <end position="115"/>
    </location>
</feature>
<feature type="domain" description="EamA" evidence="7">
    <location>
        <begin position="8"/>
        <end position="138"/>
    </location>
</feature>
<feature type="transmembrane region" description="Helical" evidence="6">
    <location>
        <begin position="202"/>
        <end position="228"/>
    </location>
</feature>
<dbReference type="Proteomes" id="UP001319060">
    <property type="component" value="Unassembled WGS sequence"/>
</dbReference>
<dbReference type="InterPro" id="IPR037185">
    <property type="entry name" value="EmrE-like"/>
</dbReference>
<evidence type="ECO:0000256" key="3">
    <source>
        <dbReference type="ARBA" id="ARBA00022692"/>
    </source>
</evidence>
<evidence type="ECO:0000256" key="2">
    <source>
        <dbReference type="ARBA" id="ARBA00007362"/>
    </source>
</evidence>
<dbReference type="Pfam" id="PF00892">
    <property type="entry name" value="EamA"/>
    <property type="match status" value="2"/>
</dbReference>
<feature type="transmembrane region" description="Helical" evidence="6">
    <location>
        <begin position="122"/>
        <end position="140"/>
    </location>
</feature>
<feature type="transmembrane region" description="Helical" evidence="6">
    <location>
        <begin position="146"/>
        <end position="165"/>
    </location>
</feature>
<evidence type="ECO:0000313" key="9">
    <source>
        <dbReference type="Proteomes" id="UP001319060"/>
    </source>
</evidence>
<keyword evidence="5 6" id="KW-0472">Membrane</keyword>
<sequence length="295" mass="32786">MNKYIFGLLVIITTALMGSSFAIGKMGLVYSSPLLLAAFRFSLAGVIMALIVRILKRPHPKTTNSWIMIFIIGFFQTTGVMGCIFMSLRTITAGESSILTFLNPLLVVVISTLVLKIKYNNIQWLGVILGFVGVFITMGSHLELRIGTLFGFVSAISWAVGTILAKTWGQQFDTWVLSAYQMLFGGLVLFGCSFLFENPALIFTFNFLFILSWLVIMSSIVQFAVWYYLLQKGDPGRTSAYLFLAPFFGVVSGWLILGERLESYIILGGLFIVGGIILVNGNFYRTRSVKDDITF</sequence>
<accession>A0ABS2ZB84</accession>
<feature type="transmembrane region" description="Helical" evidence="6">
    <location>
        <begin position="34"/>
        <end position="55"/>
    </location>
</feature>
<dbReference type="Gene3D" id="1.10.3730.20">
    <property type="match status" value="1"/>
</dbReference>
<dbReference type="RefSeq" id="WP_188402340.1">
    <property type="nucleotide sequence ID" value="NZ_BMCE01000002.1"/>
</dbReference>
<dbReference type="EMBL" id="JAFHKS010000043">
    <property type="protein sequence ID" value="MBN3545459.1"/>
    <property type="molecule type" value="Genomic_DNA"/>
</dbReference>
<keyword evidence="4 6" id="KW-1133">Transmembrane helix</keyword>
<evidence type="ECO:0000256" key="5">
    <source>
        <dbReference type="ARBA" id="ARBA00023136"/>
    </source>
</evidence>
<proteinExistence type="inferred from homology"/>
<evidence type="ECO:0000259" key="7">
    <source>
        <dbReference type="Pfam" id="PF00892"/>
    </source>
</evidence>
<feature type="transmembrane region" description="Helical" evidence="6">
    <location>
        <begin position="263"/>
        <end position="283"/>
    </location>
</feature>